<evidence type="ECO:0000259" key="3">
    <source>
        <dbReference type="Pfam" id="PF00892"/>
    </source>
</evidence>
<feature type="transmembrane region" description="Helical" evidence="2">
    <location>
        <begin position="64"/>
        <end position="84"/>
    </location>
</feature>
<feature type="domain" description="EamA" evidence="3">
    <location>
        <begin position="166"/>
        <end position="296"/>
    </location>
</feature>
<feature type="transmembrane region" description="Helical" evidence="2">
    <location>
        <begin position="156"/>
        <end position="176"/>
    </location>
</feature>
<keyword evidence="2" id="KW-1133">Transmembrane helix</keyword>
<accession>A0A0K8J389</accession>
<evidence type="ECO:0000313" key="5">
    <source>
        <dbReference type="Proteomes" id="UP000196053"/>
    </source>
</evidence>
<dbReference type="SUPFAM" id="SSF103481">
    <property type="entry name" value="Multidrug resistance efflux transporter EmrE"/>
    <property type="match status" value="2"/>
</dbReference>
<keyword evidence="2" id="KW-0472">Membrane</keyword>
<dbReference type="InterPro" id="IPR000620">
    <property type="entry name" value="EamA_dom"/>
</dbReference>
<evidence type="ECO:0000256" key="1">
    <source>
        <dbReference type="ARBA" id="ARBA00007362"/>
    </source>
</evidence>
<feature type="domain" description="EamA" evidence="3">
    <location>
        <begin position="2"/>
        <end position="133"/>
    </location>
</feature>
<organism evidence="4 5">
    <name type="scientific">Herbinix luporum</name>
    <dbReference type="NCBI Taxonomy" id="1679721"/>
    <lineage>
        <taxon>Bacteria</taxon>
        <taxon>Bacillati</taxon>
        <taxon>Bacillota</taxon>
        <taxon>Clostridia</taxon>
        <taxon>Lachnospirales</taxon>
        <taxon>Lachnospiraceae</taxon>
        <taxon>Herbinix</taxon>
    </lineage>
</organism>
<dbReference type="KEGG" id="hsd:SD1D_0549"/>
<feature type="transmembrane region" description="Helical" evidence="2">
    <location>
        <begin position="253"/>
        <end position="274"/>
    </location>
</feature>
<gene>
    <name evidence="4" type="ORF">SD1D_0549</name>
</gene>
<feature type="transmembrane region" description="Helical" evidence="2">
    <location>
        <begin position="32"/>
        <end position="52"/>
    </location>
</feature>
<dbReference type="RefSeq" id="WP_058257500.1">
    <property type="nucleotide sequence ID" value="NZ_DUPS01000057.1"/>
</dbReference>
<dbReference type="Pfam" id="PF00892">
    <property type="entry name" value="EamA"/>
    <property type="match status" value="2"/>
</dbReference>
<feature type="transmembrane region" description="Helical" evidence="2">
    <location>
        <begin position="229"/>
        <end position="247"/>
    </location>
</feature>
<keyword evidence="2" id="KW-0812">Transmembrane</keyword>
<dbReference type="AlphaFoldDB" id="A0A0K8J389"/>
<dbReference type="PANTHER" id="PTHR22911">
    <property type="entry name" value="ACYL-MALONYL CONDENSING ENZYME-RELATED"/>
    <property type="match status" value="1"/>
</dbReference>
<dbReference type="PANTHER" id="PTHR22911:SF137">
    <property type="entry name" value="SOLUTE CARRIER FAMILY 35 MEMBER G2-RELATED"/>
    <property type="match status" value="1"/>
</dbReference>
<feature type="transmembrane region" description="Helical" evidence="2">
    <location>
        <begin position="104"/>
        <end position="136"/>
    </location>
</feature>
<dbReference type="InterPro" id="IPR037185">
    <property type="entry name" value="EmrE-like"/>
</dbReference>
<evidence type="ECO:0000256" key="2">
    <source>
        <dbReference type="SAM" id="Phobius"/>
    </source>
</evidence>
<reference evidence="5" key="1">
    <citation type="submission" date="2015-09" db="EMBL/GenBank/DDBJ databases">
        <authorList>
            <person name="Wibberg D."/>
        </authorList>
    </citation>
    <scope>NUCLEOTIDE SEQUENCE [LARGE SCALE GENOMIC DNA]</scope>
    <source>
        <strain evidence="5">SD1D</strain>
    </source>
</reference>
<dbReference type="Proteomes" id="UP000196053">
    <property type="component" value="Chromosome I"/>
</dbReference>
<keyword evidence="5" id="KW-1185">Reference proteome</keyword>
<name>A0A0K8J389_9FIRM</name>
<dbReference type="EMBL" id="LN879430">
    <property type="protein sequence ID" value="CUH92101.1"/>
    <property type="molecule type" value="Genomic_DNA"/>
</dbReference>
<feature type="transmembrane region" description="Helical" evidence="2">
    <location>
        <begin position="281"/>
        <end position="299"/>
    </location>
</feature>
<feature type="transmembrane region" description="Helical" evidence="2">
    <location>
        <begin position="196"/>
        <end position="217"/>
    </location>
</feature>
<dbReference type="GO" id="GO:0016020">
    <property type="term" value="C:membrane"/>
    <property type="evidence" value="ECO:0007669"/>
    <property type="project" value="InterPro"/>
</dbReference>
<comment type="similarity">
    <text evidence="1">Belongs to the EamA transporter family.</text>
</comment>
<proteinExistence type="inferred from homology"/>
<dbReference type="OrthoDB" id="2037084at2"/>
<dbReference type="Gene3D" id="1.10.3730.20">
    <property type="match status" value="1"/>
</dbReference>
<evidence type="ECO:0000313" key="4">
    <source>
        <dbReference type="EMBL" id="CUH92101.1"/>
    </source>
</evidence>
<protein>
    <submittedName>
        <fullName evidence="4">Putative membrane protein</fullName>
    </submittedName>
</protein>
<sequence>MWFLFAVLTTLSWGTADLFYKKGSDSNDKYSHVKIGIMVGIVMGIHGVIYMLTKGISFDPFDMVKYLPVSFFYILSMLVGYWGLRYIELSISSPVQNSSGAITAIALILIFPQQLGALNILGIVLITGGVVGLAVLEKKLQTAALKAENVSVDPKYKIGVLAITFPILYAILDAIGTAADGIYLDELSLISEEAALLAYEFTWLLYAIFSLIYLIAIKKQKFNVLKEPVRASAAIFETAGQFFYVYAMSNNAVIAAPLIASYSIVSVILSRIFLKEKLSKQHYILIIIVMTGIAVLGLAEEL</sequence>